<dbReference type="RefSeq" id="WP_248266474.1">
    <property type="nucleotide sequence ID" value="NZ_CP096034.1"/>
</dbReference>
<accession>A0ABY4JI85</accession>
<proteinExistence type="predicted"/>
<name>A0ABY4JI85_9BACI</name>
<evidence type="ECO:0000313" key="1">
    <source>
        <dbReference type="EMBL" id="UPM53167.1"/>
    </source>
</evidence>
<dbReference type="EMBL" id="CP096034">
    <property type="protein sequence ID" value="UPM53167.1"/>
    <property type="molecule type" value="Genomic_DNA"/>
</dbReference>
<protein>
    <submittedName>
        <fullName evidence="1">Uncharacterized protein</fullName>
    </submittedName>
</protein>
<sequence>MLDDVWEQFFNCISNYKQINHFSNKQICGANFLYIQSIQSNGQQTEEGIKKLLIDCARTITEQFKLIYRVEFIRKENNNFVFKHRFYVPNKKMFCCGNNCANCTRFRK</sequence>
<dbReference type="Proteomes" id="UP000830639">
    <property type="component" value="Chromosome"/>
</dbReference>
<organism evidence="1 2">
    <name type="scientific">Gottfriedia acidiceleris</name>
    <dbReference type="NCBI Taxonomy" id="371036"/>
    <lineage>
        <taxon>Bacteria</taxon>
        <taxon>Bacillati</taxon>
        <taxon>Bacillota</taxon>
        <taxon>Bacilli</taxon>
        <taxon>Bacillales</taxon>
        <taxon>Bacillaceae</taxon>
        <taxon>Gottfriedia</taxon>
    </lineage>
</organism>
<reference evidence="1 2" key="1">
    <citation type="submission" date="2022-04" db="EMBL/GenBank/DDBJ databases">
        <title>Mechanism of arsenic methylation and mitigation arsenic toxicity by Bacillus sp. LH14 from an Arsenic-Contaminated Paddy Soil.</title>
        <authorList>
            <person name="Wang D."/>
        </authorList>
    </citation>
    <scope>NUCLEOTIDE SEQUENCE [LARGE SCALE GENOMIC DNA]</scope>
    <source>
        <strain evidence="1 2">LH14</strain>
    </source>
</reference>
<gene>
    <name evidence="1" type="ORF">MY490_15270</name>
</gene>
<keyword evidence="2" id="KW-1185">Reference proteome</keyword>
<evidence type="ECO:0000313" key="2">
    <source>
        <dbReference type="Proteomes" id="UP000830639"/>
    </source>
</evidence>